<keyword evidence="1" id="KW-1133">Transmembrane helix</keyword>
<proteinExistence type="predicted"/>
<feature type="transmembrane region" description="Helical" evidence="1">
    <location>
        <begin position="20"/>
        <end position="45"/>
    </location>
</feature>
<evidence type="ECO:0000313" key="4">
    <source>
        <dbReference type="EMBL" id="CAB4733418.1"/>
    </source>
</evidence>
<protein>
    <submittedName>
        <fullName evidence="4">Unannotated protein</fullName>
    </submittedName>
</protein>
<dbReference type="EMBL" id="CAEZZW010000004">
    <property type="protein sequence ID" value="CAB4781825.1"/>
    <property type="molecule type" value="Genomic_DNA"/>
</dbReference>
<gene>
    <name evidence="4" type="ORF">UFOPK2718_01419</name>
    <name evidence="5" type="ORF">UFOPK2936_00990</name>
    <name evidence="6" type="ORF">UFOPK3174_01250</name>
    <name evidence="7" type="ORF">UFOPK3328_01478</name>
    <name evidence="8" type="ORF">UFOPK3779_01480</name>
    <name evidence="9" type="ORF">UFOPK3913_01409</name>
    <name evidence="3" type="ORF">UFOPK4107_01490</name>
    <name evidence="10" type="ORF">UFOPK4403_01116</name>
</gene>
<evidence type="ECO:0000313" key="5">
    <source>
        <dbReference type="EMBL" id="CAB4781825.1"/>
    </source>
</evidence>
<evidence type="ECO:0000259" key="2">
    <source>
        <dbReference type="Pfam" id="PF13400"/>
    </source>
</evidence>
<reference evidence="4" key="1">
    <citation type="submission" date="2020-05" db="EMBL/GenBank/DDBJ databases">
        <authorList>
            <person name="Chiriac C."/>
            <person name="Salcher M."/>
            <person name="Ghai R."/>
            <person name="Kavagutti S V."/>
        </authorList>
    </citation>
    <scope>NUCLEOTIDE SEQUENCE</scope>
</reference>
<dbReference type="EMBL" id="CAFBNH010000012">
    <property type="protein sequence ID" value="CAB4954928.1"/>
    <property type="molecule type" value="Genomic_DNA"/>
</dbReference>
<dbReference type="AlphaFoldDB" id="A0A6J6SFE8"/>
<dbReference type="Pfam" id="PF13400">
    <property type="entry name" value="Tad"/>
    <property type="match status" value="1"/>
</dbReference>
<dbReference type="EMBL" id="CAFABH010000025">
    <property type="protein sequence ID" value="CAB4832126.1"/>
    <property type="molecule type" value="Genomic_DNA"/>
</dbReference>
<evidence type="ECO:0000313" key="7">
    <source>
        <dbReference type="EMBL" id="CAB4877967.1"/>
    </source>
</evidence>
<keyword evidence="1" id="KW-0812">Transmembrane</keyword>
<dbReference type="EMBL" id="CAFBLD010000013">
    <property type="protein sequence ID" value="CAB4877967.1"/>
    <property type="molecule type" value="Genomic_DNA"/>
</dbReference>
<dbReference type="EMBL" id="CAFBOC010000018">
    <property type="protein sequence ID" value="CAB4985167.1"/>
    <property type="molecule type" value="Genomic_DNA"/>
</dbReference>
<keyword evidence="1" id="KW-0472">Membrane</keyword>
<evidence type="ECO:0000313" key="6">
    <source>
        <dbReference type="EMBL" id="CAB4832126.1"/>
    </source>
</evidence>
<dbReference type="InterPro" id="IPR028087">
    <property type="entry name" value="Tad_N"/>
</dbReference>
<accession>A0A6J6SFE8</accession>
<feature type="domain" description="Putative Flp pilus-assembly TadG-like N-terminal" evidence="2">
    <location>
        <begin position="16"/>
        <end position="62"/>
    </location>
</feature>
<dbReference type="EMBL" id="CAFBQX010000008">
    <property type="protein sequence ID" value="CAB5074576.1"/>
    <property type="molecule type" value="Genomic_DNA"/>
</dbReference>
<sequence>MAMRSLARKVRANEEGSVSVLIIGLFLITVSLLFVITDVATISVAKQSLVHATESAALRAVQNLDRASYYEGKSGVAVPIDCASARMRVIEELGIWMESSTGMRRPEIDSVGLTGFYCLDNVVELRTTAHAVLPFRLPQSSMKDFEIHASAGAKSDRALQ</sequence>
<evidence type="ECO:0000256" key="1">
    <source>
        <dbReference type="SAM" id="Phobius"/>
    </source>
</evidence>
<organism evidence="4">
    <name type="scientific">freshwater metagenome</name>
    <dbReference type="NCBI Taxonomy" id="449393"/>
    <lineage>
        <taxon>unclassified sequences</taxon>
        <taxon>metagenomes</taxon>
        <taxon>ecological metagenomes</taxon>
    </lineage>
</organism>
<name>A0A6J6SFE8_9ZZZZ</name>
<evidence type="ECO:0000313" key="3">
    <source>
        <dbReference type="EMBL" id="CAB4345010.1"/>
    </source>
</evidence>
<evidence type="ECO:0000313" key="10">
    <source>
        <dbReference type="EMBL" id="CAB5074576.1"/>
    </source>
</evidence>
<dbReference type="EMBL" id="CAEZYM010000018">
    <property type="protein sequence ID" value="CAB4733418.1"/>
    <property type="molecule type" value="Genomic_DNA"/>
</dbReference>
<evidence type="ECO:0000313" key="8">
    <source>
        <dbReference type="EMBL" id="CAB4954928.1"/>
    </source>
</evidence>
<dbReference type="EMBL" id="CAESAE010000012">
    <property type="protein sequence ID" value="CAB4345010.1"/>
    <property type="molecule type" value="Genomic_DNA"/>
</dbReference>
<evidence type="ECO:0000313" key="9">
    <source>
        <dbReference type="EMBL" id="CAB4985167.1"/>
    </source>
</evidence>